<dbReference type="Proteomes" id="UP000184600">
    <property type="component" value="Unassembled WGS sequence"/>
</dbReference>
<reference evidence="2" key="1">
    <citation type="submission" date="2016-12" db="EMBL/GenBank/DDBJ databases">
        <authorList>
            <person name="Rodrigo-Torres L."/>
            <person name="Arahal R.D."/>
            <person name="Lucena T."/>
        </authorList>
    </citation>
    <scope>NUCLEOTIDE SEQUENCE [LARGE SCALE GENOMIC DNA]</scope>
</reference>
<dbReference type="AlphaFoldDB" id="A0A1M7YTS1"/>
<dbReference type="Pfam" id="PF11993">
    <property type="entry name" value="VC2046"/>
    <property type="match status" value="1"/>
</dbReference>
<sequence>MLSETAEVLHSLDKAHLINELQCGQSVNRAVLQNRRADFTLLLAMFSTDARENTICEALPVPDKTETTLRNQFGLNAPQPLQSNQETYQLGATVAHYFHHGGLPSAKLQHYLTPDALTYQPEATHELDEDVYNNLSGHQRRQLDDEFEEPGIASDLYNQLINNYRQSQIQATA</sequence>
<dbReference type="STRING" id="1117707.VQ7734_01692"/>
<proteinExistence type="predicted"/>
<dbReference type="InterPro" id="IPR021879">
    <property type="entry name" value="VC2046_fam"/>
</dbReference>
<gene>
    <name evidence="1" type="ORF">VQ7734_01692</name>
</gene>
<protein>
    <submittedName>
        <fullName evidence="1">Ribosomal S4P (Gammaproteobacterial)</fullName>
    </submittedName>
</protein>
<name>A0A1M7YTS1_9VIBR</name>
<accession>A0A1M7YTS1</accession>
<evidence type="ECO:0000313" key="2">
    <source>
        <dbReference type="Proteomes" id="UP000184600"/>
    </source>
</evidence>
<organism evidence="1 2">
    <name type="scientific">Vibrio quintilis</name>
    <dbReference type="NCBI Taxonomy" id="1117707"/>
    <lineage>
        <taxon>Bacteria</taxon>
        <taxon>Pseudomonadati</taxon>
        <taxon>Pseudomonadota</taxon>
        <taxon>Gammaproteobacteria</taxon>
        <taxon>Vibrionales</taxon>
        <taxon>Vibrionaceae</taxon>
        <taxon>Vibrio</taxon>
    </lineage>
</organism>
<evidence type="ECO:0000313" key="1">
    <source>
        <dbReference type="EMBL" id="SHO55931.1"/>
    </source>
</evidence>
<dbReference type="OrthoDB" id="7061360at2"/>
<dbReference type="EMBL" id="FRFG01000019">
    <property type="protein sequence ID" value="SHO55931.1"/>
    <property type="molecule type" value="Genomic_DNA"/>
</dbReference>
<keyword evidence="2" id="KW-1185">Reference proteome</keyword>